<feature type="region of interest" description="Disordered" evidence="1">
    <location>
        <begin position="46"/>
        <end position="68"/>
    </location>
</feature>
<dbReference type="RefSeq" id="XP_033535994.1">
    <property type="nucleotide sequence ID" value="XM_033681771.1"/>
</dbReference>
<reference evidence="4" key="2">
    <citation type="submission" date="2020-04" db="EMBL/GenBank/DDBJ databases">
        <authorList>
            <consortium name="NCBI Genome Project"/>
        </authorList>
    </citation>
    <scope>NUCLEOTIDE SEQUENCE</scope>
    <source>
        <strain evidence="4">CBS 781.70</strain>
    </source>
</reference>
<evidence type="ECO:0000313" key="3">
    <source>
        <dbReference type="Proteomes" id="UP000504638"/>
    </source>
</evidence>
<reference evidence="2 4" key="1">
    <citation type="submission" date="2020-01" db="EMBL/GenBank/DDBJ databases">
        <authorList>
            <consortium name="DOE Joint Genome Institute"/>
            <person name="Haridas S."/>
            <person name="Albert R."/>
            <person name="Binder M."/>
            <person name="Bloem J."/>
            <person name="Labutti K."/>
            <person name="Salamov A."/>
            <person name="Andreopoulos B."/>
            <person name="Baker S.E."/>
            <person name="Barry K."/>
            <person name="Bills G."/>
            <person name="Bluhm B.H."/>
            <person name="Cannon C."/>
            <person name="Castanera R."/>
            <person name="Culley D.E."/>
            <person name="Daum C."/>
            <person name="Ezra D."/>
            <person name="Gonzalez J.B."/>
            <person name="Henrissat B."/>
            <person name="Kuo A."/>
            <person name="Liang C."/>
            <person name="Lipzen A."/>
            <person name="Lutzoni F."/>
            <person name="Magnuson J."/>
            <person name="Mondo S."/>
            <person name="Nolan M."/>
            <person name="Ohm R."/>
            <person name="Pangilinan J."/>
            <person name="Park H.-J."/>
            <person name="Ramirez L."/>
            <person name="Alfaro M."/>
            <person name="Sun H."/>
            <person name="Tritt A."/>
            <person name="Yoshinaga Y."/>
            <person name="Zwiers L.-H."/>
            <person name="Turgeon B.G."/>
            <person name="Goodwin S.B."/>
            <person name="Spatafora J.W."/>
            <person name="Crous P.W."/>
            <person name="Grigoriev I.V."/>
        </authorList>
    </citation>
    <scope>NUCLEOTIDE SEQUENCE</scope>
    <source>
        <strain evidence="2 4">CBS 781.70</strain>
    </source>
</reference>
<evidence type="ECO:0000256" key="1">
    <source>
        <dbReference type="SAM" id="MobiDB-lite"/>
    </source>
</evidence>
<accession>A0A6G1G8K9</accession>
<dbReference type="EMBL" id="ML975153">
    <property type="protein sequence ID" value="KAF1814363.1"/>
    <property type="molecule type" value="Genomic_DNA"/>
</dbReference>
<keyword evidence="3" id="KW-1185">Reference proteome</keyword>
<gene>
    <name evidence="2 4" type="ORF">P152DRAFT_480560</name>
</gene>
<name>A0A6G1G8K9_9PEZI</name>
<organism evidence="2">
    <name type="scientific">Eremomyces bilateralis CBS 781.70</name>
    <dbReference type="NCBI Taxonomy" id="1392243"/>
    <lineage>
        <taxon>Eukaryota</taxon>
        <taxon>Fungi</taxon>
        <taxon>Dikarya</taxon>
        <taxon>Ascomycota</taxon>
        <taxon>Pezizomycotina</taxon>
        <taxon>Dothideomycetes</taxon>
        <taxon>Dothideomycetes incertae sedis</taxon>
        <taxon>Eremomycetales</taxon>
        <taxon>Eremomycetaceae</taxon>
        <taxon>Eremomyces</taxon>
    </lineage>
</organism>
<dbReference type="AlphaFoldDB" id="A0A6G1G8K9"/>
<reference evidence="4" key="3">
    <citation type="submission" date="2025-04" db="UniProtKB">
        <authorList>
            <consortium name="RefSeq"/>
        </authorList>
    </citation>
    <scope>IDENTIFICATION</scope>
    <source>
        <strain evidence="4">CBS 781.70</strain>
    </source>
</reference>
<proteinExistence type="predicted"/>
<dbReference type="Proteomes" id="UP000504638">
    <property type="component" value="Unplaced"/>
</dbReference>
<dbReference type="GeneID" id="54422341"/>
<evidence type="ECO:0000313" key="2">
    <source>
        <dbReference type="EMBL" id="KAF1814363.1"/>
    </source>
</evidence>
<protein>
    <submittedName>
        <fullName evidence="2 4">Uncharacterized protein</fullName>
    </submittedName>
</protein>
<dbReference type="OrthoDB" id="3833686at2759"/>
<evidence type="ECO:0000313" key="4">
    <source>
        <dbReference type="RefSeq" id="XP_033535994.1"/>
    </source>
</evidence>
<sequence>MSEPDDTIQILRTNLRNAASTFGESSAQYIALKEMVDASIARLLGKGQPQEHDGTAQPRTFQLAFRSR</sequence>